<dbReference type="EMBL" id="BONN01000005">
    <property type="protein sequence ID" value="GIG33140.1"/>
    <property type="molecule type" value="Genomic_DNA"/>
</dbReference>
<keyword evidence="2 7" id="KW-0813">Transport</keyword>
<evidence type="ECO:0000256" key="2">
    <source>
        <dbReference type="ARBA" id="ARBA00022448"/>
    </source>
</evidence>
<feature type="region of interest" description="Disordered" evidence="8">
    <location>
        <begin position="1"/>
        <end position="50"/>
    </location>
</feature>
<evidence type="ECO:0000313" key="11">
    <source>
        <dbReference type="Proteomes" id="UP000618382"/>
    </source>
</evidence>
<dbReference type="PROSITE" id="PS50928">
    <property type="entry name" value="ABC_TM1"/>
    <property type="match status" value="1"/>
</dbReference>
<keyword evidence="6 7" id="KW-0472">Membrane</keyword>
<feature type="domain" description="ABC transmembrane type-1" evidence="9">
    <location>
        <begin position="116"/>
        <end position="327"/>
    </location>
</feature>
<sequence>MGLGPRRRRRLRSEGTVMTTAPSPLRSGTAARQAPGAGAARGTTPGGTGRGPWLRRLTPYLFLLVPVALLLVLTYLPVANMFWYSVTDWDGLDKVKNFVGPDNYVEVFTEPDNLRVFYVSLYYFVASFVQMALALYFATILSFKVRLKNLWKGILFFPYLINGVAIGLIFLNFLKPGGGLDTVLLAAGLDALVQQWTGDPEIANYSLAAVSVWRYMGLNFVMFLGAIQSIDGQIYEAAELDGANRWHQFRHIIAPSIKPILGLSFILAISGSLSVFEIPYVMTGGGNGTETFVIRTVWMAFNRGMVGLASAMAVILLIIVLLVTWVQRRVVPDEEVDLT</sequence>
<reference evidence="10 11" key="1">
    <citation type="submission" date="2021-01" db="EMBL/GenBank/DDBJ databases">
        <title>Whole genome shotgun sequence of Cellulomonas oligotrophica NBRC 109435.</title>
        <authorList>
            <person name="Komaki H."/>
            <person name="Tamura T."/>
        </authorList>
    </citation>
    <scope>NUCLEOTIDE SEQUENCE [LARGE SCALE GENOMIC DNA]</scope>
    <source>
        <strain evidence="10 11">NBRC 109435</strain>
    </source>
</reference>
<name>A0ABQ4DBN5_9CELL</name>
<gene>
    <name evidence="10" type="ORF">Col01nite_22990</name>
</gene>
<feature type="transmembrane region" description="Helical" evidence="7">
    <location>
        <begin position="260"/>
        <end position="282"/>
    </location>
</feature>
<feature type="transmembrane region" description="Helical" evidence="7">
    <location>
        <begin position="155"/>
        <end position="174"/>
    </location>
</feature>
<dbReference type="SUPFAM" id="SSF161098">
    <property type="entry name" value="MetI-like"/>
    <property type="match status" value="1"/>
</dbReference>
<dbReference type="InterPro" id="IPR035906">
    <property type="entry name" value="MetI-like_sf"/>
</dbReference>
<evidence type="ECO:0000256" key="8">
    <source>
        <dbReference type="SAM" id="MobiDB-lite"/>
    </source>
</evidence>
<feature type="transmembrane region" description="Helical" evidence="7">
    <location>
        <begin position="202"/>
        <end position="227"/>
    </location>
</feature>
<feature type="transmembrane region" description="Helical" evidence="7">
    <location>
        <begin position="60"/>
        <end position="84"/>
    </location>
</feature>
<keyword evidence="11" id="KW-1185">Reference proteome</keyword>
<dbReference type="Pfam" id="PF00528">
    <property type="entry name" value="BPD_transp_1"/>
    <property type="match status" value="1"/>
</dbReference>
<dbReference type="CDD" id="cd06261">
    <property type="entry name" value="TM_PBP2"/>
    <property type="match status" value="1"/>
</dbReference>
<evidence type="ECO:0000256" key="6">
    <source>
        <dbReference type="ARBA" id="ARBA00023136"/>
    </source>
</evidence>
<dbReference type="Proteomes" id="UP000618382">
    <property type="component" value="Unassembled WGS sequence"/>
</dbReference>
<feature type="compositionally biased region" description="Basic residues" evidence="8">
    <location>
        <begin position="1"/>
        <end position="11"/>
    </location>
</feature>
<protein>
    <submittedName>
        <fullName evidence="10">ABC transporter permease</fullName>
    </submittedName>
</protein>
<keyword evidence="5 7" id="KW-1133">Transmembrane helix</keyword>
<evidence type="ECO:0000256" key="4">
    <source>
        <dbReference type="ARBA" id="ARBA00022692"/>
    </source>
</evidence>
<dbReference type="PANTHER" id="PTHR43005:SF2">
    <property type="entry name" value="INTEGRAL MEMBRANE SUGAR TRANSPORT PROTEIN"/>
    <property type="match status" value="1"/>
</dbReference>
<dbReference type="PANTHER" id="PTHR43005">
    <property type="entry name" value="BLR7065 PROTEIN"/>
    <property type="match status" value="1"/>
</dbReference>
<accession>A0ABQ4DBN5</accession>
<evidence type="ECO:0000259" key="9">
    <source>
        <dbReference type="PROSITE" id="PS50928"/>
    </source>
</evidence>
<dbReference type="Gene3D" id="1.10.3720.10">
    <property type="entry name" value="MetI-like"/>
    <property type="match status" value="1"/>
</dbReference>
<evidence type="ECO:0000256" key="1">
    <source>
        <dbReference type="ARBA" id="ARBA00004651"/>
    </source>
</evidence>
<feature type="transmembrane region" description="Helical" evidence="7">
    <location>
        <begin position="121"/>
        <end position="143"/>
    </location>
</feature>
<feature type="transmembrane region" description="Helical" evidence="7">
    <location>
        <begin position="305"/>
        <end position="326"/>
    </location>
</feature>
<dbReference type="InterPro" id="IPR000515">
    <property type="entry name" value="MetI-like"/>
</dbReference>
<keyword evidence="4 7" id="KW-0812">Transmembrane</keyword>
<feature type="compositionally biased region" description="Low complexity" evidence="8">
    <location>
        <begin position="28"/>
        <end position="43"/>
    </location>
</feature>
<keyword evidence="3" id="KW-1003">Cell membrane</keyword>
<evidence type="ECO:0000256" key="7">
    <source>
        <dbReference type="RuleBase" id="RU363032"/>
    </source>
</evidence>
<organism evidence="10 11">
    <name type="scientific">Cellulomonas oligotrophica</name>
    <dbReference type="NCBI Taxonomy" id="931536"/>
    <lineage>
        <taxon>Bacteria</taxon>
        <taxon>Bacillati</taxon>
        <taxon>Actinomycetota</taxon>
        <taxon>Actinomycetes</taxon>
        <taxon>Micrococcales</taxon>
        <taxon>Cellulomonadaceae</taxon>
        <taxon>Cellulomonas</taxon>
    </lineage>
</organism>
<evidence type="ECO:0000313" key="10">
    <source>
        <dbReference type="EMBL" id="GIG33140.1"/>
    </source>
</evidence>
<proteinExistence type="inferred from homology"/>
<comment type="similarity">
    <text evidence="7">Belongs to the binding-protein-dependent transport system permease family.</text>
</comment>
<comment type="caution">
    <text evidence="10">The sequence shown here is derived from an EMBL/GenBank/DDBJ whole genome shotgun (WGS) entry which is preliminary data.</text>
</comment>
<comment type="subcellular location">
    <subcellularLocation>
        <location evidence="1 7">Cell membrane</location>
        <topology evidence="1 7">Multi-pass membrane protein</topology>
    </subcellularLocation>
</comment>
<evidence type="ECO:0000256" key="3">
    <source>
        <dbReference type="ARBA" id="ARBA00022475"/>
    </source>
</evidence>
<evidence type="ECO:0000256" key="5">
    <source>
        <dbReference type="ARBA" id="ARBA00022989"/>
    </source>
</evidence>